<evidence type="ECO:0000313" key="4">
    <source>
        <dbReference type="Proteomes" id="UP001302676"/>
    </source>
</evidence>
<accession>A0AAN6VAQ5</accession>
<feature type="region of interest" description="Disordered" evidence="1">
    <location>
        <begin position="445"/>
        <end position="517"/>
    </location>
</feature>
<dbReference type="InterPro" id="IPR006640">
    <property type="entry name" value="SprT-like_domain"/>
</dbReference>
<reference evidence="3" key="1">
    <citation type="journal article" date="2023" name="Mol. Phylogenet. Evol.">
        <title>Genome-scale phylogeny and comparative genomics of the fungal order Sordariales.</title>
        <authorList>
            <person name="Hensen N."/>
            <person name="Bonometti L."/>
            <person name="Westerberg I."/>
            <person name="Brannstrom I.O."/>
            <person name="Guillou S."/>
            <person name="Cros-Aarteil S."/>
            <person name="Calhoun S."/>
            <person name="Haridas S."/>
            <person name="Kuo A."/>
            <person name="Mondo S."/>
            <person name="Pangilinan J."/>
            <person name="Riley R."/>
            <person name="LaButti K."/>
            <person name="Andreopoulos B."/>
            <person name="Lipzen A."/>
            <person name="Chen C."/>
            <person name="Yan M."/>
            <person name="Daum C."/>
            <person name="Ng V."/>
            <person name="Clum A."/>
            <person name="Steindorff A."/>
            <person name="Ohm R.A."/>
            <person name="Martin F."/>
            <person name="Silar P."/>
            <person name="Natvig D.O."/>
            <person name="Lalanne C."/>
            <person name="Gautier V."/>
            <person name="Ament-Velasquez S.L."/>
            <person name="Kruys A."/>
            <person name="Hutchinson M.I."/>
            <person name="Powell A.J."/>
            <person name="Barry K."/>
            <person name="Miller A.N."/>
            <person name="Grigoriev I.V."/>
            <person name="Debuchy R."/>
            <person name="Gladieux P."/>
            <person name="Hiltunen Thoren M."/>
            <person name="Johannesson H."/>
        </authorList>
    </citation>
    <scope>NUCLEOTIDE SEQUENCE</scope>
    <source>
        <strain evidence="3">CBS 141.50</strain>
    </source>
</reference>
<proteinExistence type="predicted"/>
<keyword evidence="4" id="KW-1185">Reference proteome</keyword>
<reference evidence="3" key="2">
    <citation type="submission" date="2023-05" db="EMBL/GenBank/DDBJ databases">
        <authorList>
            <consortium name="Lawrence Berkeley National Laboratory"/>
            <person name="Steindorff A."/>
            <person name="Hensen N."/>
            <person name="Bonometti L."/>
            <person name="Westerberg I."/>
            <person name="Brannstrom I.O."/>
            <person name="Guillou S."/>
            <person name="Cros-Aarteil S."/>
            <person name="Calhoun S."/>
            <person name="Haridas S."/>
            <person name="Kuo A."/>
            <person name="Mondo S."/>
            <person name="Pangilinan J."/>
            <person name="Riley R."/>
            <person name="Labutti K."/>
            <person name="Andreopoulos B."/>
            <person name="Lipzen A."/>
            <person name="Chen C."/>
            <person name="Yanf M."/>
            <person name="Daum C."/>
            <person name="Ng V."/>
            <person name="Clum A."/>
            <person name="Ohm R."/>
            <person name="Martin F."/>
            <person name="Silar P."/>
            <person name="Natvig D."/>
            <person name="Lalanne C."/>
            <person name="Gautier V."/>
            <person name="Ament-Velasquez S.L."/>
            <person name="Kruys A."/>
            <person name="Hutchinson M.I."/>
            <person name="Powell A.J."/>
            <person name="Barry K."/>
            <person name="Miller A.N."/>
            <person name="Grigoriev I.V."/>
            <person name="Debuchy R."/>
            <person name="Gladieux P."/>
            <person name="Thoren M.H."/>
            <person name="Johannesson H."/>
        </authorList>
    </citation>
    <scope>NUCLEOTIDE SEQUENCE</scope>
    <source>
        <strain evidence="3">CBS 141.50</strain>
    </source>
</reference>
<dbReference type="Pfam" id="PF10263">
    <property type="entry name" value="SprT-like"/>
    <property type="match status" value="1"/>
</dbReference>
<dbReference type="RefSeq" id="XP_062641223.1">
    <property type="nucleotide sequence ID" value="XM_062779136.1"/>
</dbReference>
<gene>
    <name evidence="3" type="ORF">C8A04DRAFT_24408</name>
</gene>
<feature type="domain" description="SprT-like" evidence="2">
    <location>
        <begin position="211"/>
        <end position="326"/>
    </location>
</feature>
<feature type="region of interest" description="Disordered" evidence="1">
    <location>
        <begin position="354"/>
        <end position="380"/>
    </location>
</feature>
<dbReference type="GO" id="GO:0006950">
    <property type="term" value="P:response to stress"/>
    <property type="evidence" value="ECO:0007669"/>
    <property type="project" value="UniProtKB-ARBA"/>
</dbReference>
<feature type="compositionally biased region" description="Basic and acidic residues" evidence="1">
    <location>
        <begin position="115"/>
        <end position="129"/>
    </location>
</feature>
<protein>
    <recommendedName>
        <fullName evidence="2">SprT-like domain-containing protein</fullName>
    </recommendedName>
</protein>
<feature type="compositionally biased region" description="Low complexity" evidence="1">
    <location>
        <begin position="499"/>
        <end position="511"/>
    </location>
</feature>
<feature type="compositionally biased region" description="Basic residues" evidence="1">
    <location>
        <begin position="176"/>
        <end position="192"/>
    </location>
</feature>
<dbReference type="GeneID" id="87815749"/>
<comment type="caution">
    <text evidence="3">The sequence shown here is derived from an EMBL/GenBank/DDBJ whole genome shotgun (WGS) entry which is preliminary data.</text>
</comment>
<sequence length="548" mass="60888">MALPAPGGDGYPPYYPSGGPYYPAKRRTAETIADDNADYSRQKRPKYTEPAWFAASVAYKTAESRHETPLGHPSLHHPHPHHPHQRYPSPRPYISSPEPVTNAPAAPTPPTGAPEMERTASGHSIRPDPTERWASTELLEDDEAAQRVRDHLATFRRRNPDSKHERILRSIINPRPRPRRPHQHHNHRRSHSIPKADHPDQDEYPIDNEALESIFSAANEIFFNGRLSQRVSWDWSHASSTRYDSRVIGTTALRRAAAHTRGFETLIVLSSTILRDPSYSRRLLISTFLHELIHCYLFICCGFRARWCGGHTKGFREIAEVIDDWVGESSVLFLKSVEADLELFRVGGDGEHLAEEERGRMGVEGARSPQERGNGADGKASFHPCSGMGPDQEEYSTAPAMGHDAASQGYFTTHGMAYFSAGGGHTRGASTSSQDTAYFSRGASPISRHVTRPGTRPGTPAQNGVKGGYFGRGTPSPRPSTPNRDLGYQHYYQLDRPASSNSMSSTGGSNNALWRHRRAPAPARPLYVYTGEEASPSYVYTYPTDPRP</sequence>
<feature type="region of interest" description="Disordered" evidence="1">
    <location>
        <begin position="152"/>
        <end position="204"/>
    </location>
</feature>
<dbReference type="Proteomes" id="UP001302676">
    <property type="component" value="Unassembled WGS sequence"/>
</dbReference>
<feature type="compositionally biased region" description="Basic and acidic residues" evidence="1">
    <location>
        <begin position="152"/>
        <end position="168"/>
    </location>
</feature>
<feature type="compositionally biased region" description="Low complexity" evidence="1">
    <location>
        <begin position="86"/>
        <end position="105"/>
    </location>
</feature>
<name>A0AAN6VAQ5_9PEZI</name>
<evidence type="ECO:0000256" key="1">
    <source>
        <dbReference type="SAM" id="MobiDB-lite"/>
    </source>
</evidence>
<dbReference type="EMBL" id="MU853555">
    <property type="protein sequence ID" value="KAK4147852.1"/>
    <property type="molecule type" value="Genomic_DNA"/>
</dbReference>
<feature type="compositionally biased region" description="Basic residues" evidence="1">
    <location>
        <begin position="74"/>
        <end position="85"/>
    </location>
</feature>
<organism evidence="3 4">
    <name type="scientific">Dichotomopilus funicola</name>
    <dbReference type="NCBI Taxonomy" id="1934379"/>
    <lineage>
        <taxon>Eukaryota</taxon>
        <taxon>Fungi</taxon>
        <taxon>Dikarya</taxon>
        <taxon>Ascomycota</taxon>
        <taxon>Pezizomycotina</taxon>
        <taxon>Sordariomycetes</taxon>
        <taxon>Sordariomycetidae</taxon>
        <taxon>Sordariales</taxon>
        <taxon>Chaetomiaceae</taxon>
        <taxon>Dichotomopilus</taxon>
    </lineage>
</organism>
<evidence type="ECO:0000313" key="3">
    <source>
        <dbReference type="EMBL" id="KAK4147852.1"/>
    </source>
</evidence>
<evidence type="ECO:0000259" key="2">
    <source>
        <dbReference type="Pfam" id="PF10263"/>
    </source>
</evidence>
<feature type="region of interest" description="Disordered" evidence="1">
    <location>
        <begin position="1"/>
        <end position="129"/>
    </location>
</feature>
<dbReference type="AlphaFoldDB" id="A0AAN6VAQ5"/>